<evidence type="ECO:0000313" key="12">
    <source>
        <dbReference type="Proteomes" id="UP000473826"/>
    </source>
</evidence>
<comment type="caution">
    <text evidence="11">The sequence shown here is derived from an EMBL/GenBank/DDBJ whole genome shotgun (WGS) entry which is preliminary data.</text>
</comment>
<evidence type="ECO:0000256" key="7">
    <source>
        <dbReference type="ARBA" id="ARBA00023128"/>
    </source>
</evidence>
<protein>
    <recommendedName>
        <fullName evidence="9">Cytochrome c oxidase assembly factor 3</fullName>
    </recommendedName>
</protein>
<keyword evidence="12" id="KW-1185">Reference proteome</keyword>
<comment type="subunit">
    <text evidence="4 9">Component of 250-400 kDa complexes called cytochrome oxidase assembly intermediates or COA complexes.</text>
</comment>
<gene>
    <name evidence="11" type="ORF">VHUM_03520</name>
</gene>
<dbReference type="GO" id="GO:0033617">
    <property type="term" value="P:mitochondrial respiratory chain complex IV assembly"/>
    <property type="evidence" value="ECO:0007669"/>
    <property type="project" value="UniProtKB-UniRule"/>
</dbReference>
<evidence type="ECO:0000313" key="11">
    <source>
        <dbReference type="EMBL" id="TXT06047.1"/>
    </source>
</evidence>
<dbReference type="Pfam" id="PF09813">
    <property type="entry name" value="Coa3_cc"/>
    <property type="match status" value="1"/>
</dbReference>
<dbReference type="OrthoDB" id="10018333at2759"/>
<dbReference type="InterPro" id="IPR041752">
    <property type="entry name" value="Coa3"/>
</dbReference>
<evidence type="ECO:0000256" key="1">
    <source>
        <dbReference type="ARBA" id="ARBA00003064"/>
    </source>
</evidence>
<dbReference type="EMBL" id="QKWK01000010">
    <property type="protein sequence ID" value="TXT06047.1"/>
    <property type="molecule type" value="Genomic_DNA"/>
</dbReference>
<evidence type="ECO:0000256" key="4">
    <source>
        <dbReference type="ARBA" id="ARBA00011351"/>
    </source>
</evidence>
<dbReference type="GO" id="GO:0005743">
    <property type="term" value="C:mitochondrial inner membrane"/>
    <property type="evidence" value="ECO:0007669"/>
    <property type="project" value="UniProtKB-UniRule"/>
</dbReference>
<accession>A0A7D8Z0V0</accession>
<keyword evidence="9" id="KW-0999">Mitochondrion inner membrane</keyword>
<evidence type="ECO:0000256" key="9">
    <source>
        <dbReference type="RuleBase" id="RU367056"/>
    </source>
</evidence>
<name>A0A7D8Z0V0_VANHU</name>
<dbReference type="AlphaFoldDB" id="A0A7D8Z0V0"/>
<keyword evidence="7 9" id="KW-0496">Mitochondrion</keyword>
<comment type="similarity">
    <text evidence="3 9">Belongs to the COA3 family.</text>
</comment>
<feature type="domain" description="Cytochrome c oxidase assembly factor 3 mitochondrial coiled-coil" evidence="10">
    <location>
        <begin position="44"/>
        <end position="87"/>
    </location>
</feature>
<comment type="function">
    <text evidence="1 9">Required for assembly of cytochrome c oxidase (complex IV).</text>
</comment>
<dbReference type="InterPro" id="IPR018628">
    <property type="entry name" value="Coa3_CC"/>
</dbReference>
<dbReference type="Proteomes" id="UP000473826">
    <property type="component" value="Unassembled WGS sequence"/>
</dbReference>
<evidence type="ECO:0000259" key="10">
    <source>
        <dbReference type="Pfam" id="PF09813"/>
    </source>
</evidence>
<feature type="transmembrane region" description="Helical" evidence="9">
    <location>
        <begin position="51"/>
        <end position="72"/>
    </location>
</feature>
<keyword evidence="6 9" id="KW-1133">Transmembrane helix</keyword>
<evidence type="ECO:0000256" key="8">
    <source>
        <dbReference type="ARBA" id="ARBA00023136"/>
    </source>
</evidence>
<evidence type="ECO:0000256" key="2">
    <source>
        <dbReference type="ARBA" id="ARBA00004304"/>
    </source>
</evidence>
<dbReference type="PANTHER" id="PTHR15642:SF3">
    <property type="entry name" value="CYTOCHROME C OXIDASE ASSEMBLY FACTOR 3 HOMOLOG, MITOCHONDRIAL"/>
    <property type="match status" value="1"/>
</dbReference>
<sequence length="192" mass="20527">MPTPYKAPTSAQADASYHPHGFVRHAVLLPRPADTHAQDESASLRRARRPYIIRNVLTGGAIVAFIVGVYAYSISAVKQDDFSDVVDLLPPEAERAAIRSIEDEAKERAFAAGAEAGGVPAAAAVDVVPPAPAPAASVFSYLTPKRLSEVDWLKNRGWVERGKDNLLVWGAPSVDKIGSMKDTADGSARRLV</sequence>
<dbReference type="PANTHER" id="PTHR15642">
    <property type="entry name" value="CYTOCHROME C OXIDASE ASSEMBLY FACTOR 3, MITOCHONDRIAL"/>
    <property type="match status" value="1"/>
</dbReference>
<keyword evidence="8 9" id="KW-0472">Membrane</keyword>
<evidence type="ECO:0000256" key="3">
    <source>
        <dbReference type="ARBA" id="ARBA00007035"/>
    </source>
</evidence>
<reference evidence="11 12" key="1">
    <citation type="journal article" date="2019" name="PLoS Genet.">
        <title>Convergent evolution of linked mating-type loci in basidiomycete fungi.</title>
        <authorList>
            <person name="Sun S."/>
            <person name="Coelho M.A."/>
            <person name="Heitman J."/>
            <person name="Nowrousian M."/>
        </authorList>
    </citation>
    <scope>NUCLEOTIDE SEQUENCE [LARGE SCALE GENOMIC DNA]</scope>
    <source>
        <strain evidence="11 12">CBS 4282</strain>
    </source>
</reference>
<proteinExistence type="inferred from homology"/>
<organism evidence="11 12">
    <name type="scientific">Vanrija humicola</name>
    <name type="common">Yeast</name>
    <name type="synonym">Cryptococcus humicola</name>
    <dbReference type="NCBI Taxonomy" id="5417"/>
    <lineage>
        <taxon>Eukaryota</taxon>
        <taxon>Fungi</taxon>
        <taxon>Dikarya</taxon>
        <taxon>Basidiomycota</taxon>
        <taxon>Agaricomycotina</taxon>
        <taxon>Tremellomycetes</taxon>
        <taxon>Trichosporonales</taxon>
        <taxon>Trichosporonaceae</taxon>
        <taxon>Vanrija</taxon>
    </lineage>
</organism>
<evidence type="ECO:0000256" key="6">
    <source>
        <dbReference type="ARBA" id="ARBA00022989"/>
    </source>
</evidence>
<comment type="subcellular location">
    <subcellularLocation>
        <location evidence="2">Mitochondrion membrane</location>
        <topology evidence="2">Single-pass membrane protein</topology>
    </subcellularLocation>
</comment>
<keyword evidence="5 9" id="KW-0812">Transmembrane</keyword>
<evidence type="ECO:0000256" key="5">
    <source>
        <dbReference type="ARBA" id="ARBA00022692"/>
    </source>
</evidence>